<gene>
    <name evidence="1" type="ORF">GCM10011401_27090</name>
</gene>
<reference evidence="1" key="2">
    <citation type="submission" date="2020-09" db="EMBL/GenBank/DDBJ databases">
        <authorList>
            <person name="Sun Q."/>
            <person name="Zhou Y."/>
        </authorList>
    </citation>
    <scope>NUCLEOTIDE SEQUENCE</scope>
    <source>
        <strain evidence="1">CGMCC 1.15388</strain>
    </source>
</reference>
<organism evidence="1 2">
    <name type="scientific">Nesterenkonia cremea</name>
    <dbReference type="NCBI Taxonomy" id="1882340"/>
    <lineage>
        <taxon>Bacteria</taxon>
        <taxon>Bacillati</taxon>
        <taxon>Actinomycetota</taxon>
        <taxon>Actinomycetes</taxon>
        <taxon>Micrococcales</taxon>
        <taxon>Micrococcaceae</taxon>
        <taxon>Nesterenkonia</taxon>
    </lineage>
</organism>
<keyword evidence="2" id="KW-1185">Reference proteome</keyword>
<proteinExistence type="predicted"/>
<name>A0A917ERQ4_9MICC</name>
<sequence length="80" mass="8693">MYQPAEISALAFAQVDSHIQGIKSEISVQRARSSPADDLSVEHVGDECDVDPAGERVDIGDVRDPQLVRRECAEVASDKI</sequence>
<reference evidence="1" key="1">
    <citation type="journal article" date="2014" name="Int. J. Syst. Evol. Microbiol.">
        <title>Complete genome sequence of Corynebacterium casei LMG S-19264T (=DSM 44701T), isolated from a smear-ripened cheese.</title>
        <authorList>
            <consortium name="US DOE Joint Genome Institute (JGI-PGF)"/>
            <person name="Walter F."/>
            <person name="Albersmeier A."/>
            <person name="Kalinowski J."/>
            <person name="Ruckert C."/>
        </authorList>
    </citation>
    <scope>NUCLEOTIDE SEQUENCE</scope>
    <source>
        <strain evidence="1">CGMCC 1.15388</strain>
    </source>
</reference>
<protein>
    <submittedName>
        <fullName evidence="1">Uncharacterized protein</fullName>
    </submittedName>
</protein>
<evidence type="ECO:0000313" key="2">
    <source>
        <dbReference type="Proteomes" id="UP000633136"/>
    </source>
</evidence>
<dbReference type="EMBL" id="BMIS01000019">
    <property type="protein sequence ID" value="GGE78435.1"/>
    <property type="molecule type" value="Genomic_DNA"/>
</dbReference>
<dbReference type="AntiFam" id="ANF00009">
    <property type="entry name" value="Shadow ORF (opposite transposase protein)"/>
</dbReference>
<dbReference type="Proteomes" id="UP000633136">
    <property type="component" value="Unassembled WGS sequence"/>
</dbReference>
<dbReference type="AlphaFoldDB" id="A0A917ERQ4"/>
<evidence type="ECO:0000313" key="1">
    <source>
        <dbReference type="EMBL" id="GGE78435.1"/>
    </source>
</evidence>
<accession>A0A917ERQ4</accession>
<comment type="caution">
    <text evidence="1">The sequence shown here is derived from an EMBL/GenBank/DDBJ whole genome shotgun (WGS) entry which is preliminary data.</text>
</comment>